<gene>
    <name evidence="6" type="ORF">BXT86_00170</name>
</gene>
<evidence type="ECO:0000256" key="3">
    <source>
        <dbReference type="PROSITE-ProRule" id="PRU00339"/>
    </source>
</evidence>
<dbReference type="SUPFAM" id="SSF48452">
    <property type="entry name" value="TPR-like"/>
    <property type="match status" value="3"/>
</dbReference>
<dbReference type="InterPro" id="IPR027417">
    <property type="entry name" value="P-loop_NTPase"/>
</dbReference>
<evidence type="ECO:0000256" key="1">
    <source>
        <dbReference type="ARBA" id="ARBA00022741"/>
    </source>
</evidence>
<dbReference type="Gene3D" id="1.10.10.10">
    <property type="entry name" value="Winged helix-like DNA-binding domain superfamily/Winged helix DNA-binding domain"/>
    <property type="match status" value="1"/>
</dbReference>
<organism evidence="6 7">
    <name type="scientific">candidate division WOR-3 bacterium 4484_100</name>
    <dbReference type="NCBI Taxonomy" id="1936077"/>
    <lineage>
        <taxon>Bacteria</taxon>
        <taxon>Bacteria division WOR-3</taxon>
    </lineage>
</organism>
<proteinExistence type="predicted"/>
<accession>A0A1V4QH00</accession>
<dbReference type="GO" id="GO:0005524">
    <property type="term" value="F:ATP binding"/>
    <property type="evidence" value="ECO:0007669"/>
    <property type="project" value="UniProtKB-KW"/>
</dbReference>
<keyword evidence="1" id="KW-0547">Nucleotide-binding</keyword>
<dbReference type="Pfam" id="PF13191">
    <property type="entry name" value="AAA_16"/>
    <property type="match status" value="1"/>
</dbReference>
<dbReference type="SUPFAM" id="SSF52540">
    <property type="entry name" value="P-loop containing nucleoside triphosphate hydrolases"/>
    <property type="match status" value="1"/>
</dbReference>
<protein>
    <recommendedName>
        <fullName evidence="8">Bacterial transcriptional activator domain-containing protein</fullName>
    </recommendedName>
</protein>
<dbReference type="GO" id="GO:0005737">
    <property type="term" value="C:cytoplasm"/>
    <property type="evidence" value="ECO:0007669"/>
    <property type="project" value="TreeGrafter"/>
</dbReference>
<dbReference type="PROSITE" id="PS50005">
    <property type="entry name" value="TPR"/>
    <property type="match status" value="1"/>
</dbReference>
<dbReference type="Pfam" id="PF03704">
    <property type="entry name" value="BTAD"/>
    <property type="match status" value="1"/>
</dbReference>
<dbReference type="EMBL" id="MUKB01000002">
    <property type="protein sequence ID" value="OPX18639.1"/>
    <property type="molecule type" value="Genomic_DNA"/>
</dbReference>
<evidence type="ECO:0000256" key="2">
    <source>
        <dbReference type="ARBA" id="ARBA00022840"/>
    </source>
</evidence>
<name>A0A1V4QH00_UNCW3</name>
<sequence>MLLRIDRCSSMAVSNHSKKAITTYRRLLNREPIPFVGRDEVILNLREHFNRVFNNEGSAVLIYGENGVGKTRLVEEFIDNIDHSDIFIFKGRAYNTGGPFIEPFNTIIDQSLQNFTYKTHIITKFISIDTAPIILRILPQLRTFYPVEIEPVVSNEEELFSAVYQIIENISRLKPMLIFIDDAHLLRPSARKLLEFIIERIEDKPIFFVICLTTSLLEQQRCMGLLTNECLQLCPVKLTRFSSNLTIKLICQIFQEELSTEFCQWVYRISKGNPFFIRELIKELFSHNVLLFNEKTQKWCIKKNYKDIEIPHSMKKIFISRLRKIEKEGAAYLEVASLLGERFQPDLVRQVLDFSVGQAKQVLARLYERYLIPVVETNSVQFIHPLLRETIRGDISQDKQRILHRRIAEVLKKVTPFEFSLRAQHATALITEKEYNLNLFHLVFNAAREQEQRGDLTSAYSYYNLALAIIDKYRNDGLGAIIIRAHLYILEQSLKNKDISPEEASAVTQRLFRFGLFSLGVNLYIAAYRSLYNQFRFFAAEKYIKKLLKLIAGYDVPRAITFRVRIEHCLVLRRTGEAEKVRAMVERLFKKYNPEDNFFAYGCGLNTLGLIHFREGDYEKASRLFNKLLEMAERFCQLGMKAVAQVNLASTYIRMGKFLQARNLLSDYQRMIYTSGKEYKLPILWEAYATCSYFEGKFEDSLKYFDKALECAVKDYHKFSCSLGKANVLHDLGKLDEAYSIIQKYLVDKIDPKGQEEWVSYFHILWAKCHLKQDNYKKARRFLLQAIRLSKRNKLHIEYATALVLKGVVNSKLNSKSREIDIRKGVEILKHRKAYSCLGIILCDVGFVFKDSGLFQEGLSILKKIGAESRIKFYIQKAKSCGLPCRSISFITKDKLWVQTFGGLKVHHSEDMDSLTNREWKSAKARELFCLLLLGTESNGMTWEELALHLWPNFGTKKARNNFHFTLSTLRDVLGSEYIIYQNNVYFINKEKIHFDLWDFEERYKEFKQSLRDKKQHLAQKYAIEALKIAESSFLPEFHNQLVEMRRLQINTIIEELLLWLANRYYEKFEYFEAIRCCYRLLGKDPMNETAHRIIIKAYIDSGERGRAIRQYKRLASLLKKNIGIEPSPETKKIIEKVGSTS</sequence>
<dbReference type="Gene3D" id="3.40.50.300">
    <property type="entry name" value="P-loop containing nucleotide triphosphate hydrolases"/>
    <property type="match status" value="1"/>
</dbReference>
<feature type="domain" description="AAA+ ATPase" evidence="4">
    <location>
        <begin position="56"/>
        <end position="237"/>
    </location>
</feature>
<keyword evidence="3" id="KW-0802">TPR repeat</keyword>
<dbReference type="InterPro" id="IPR041664">
    <property type="entry name" value="AAA_16"/>
</dbReference>
<dbReference type="SMART" id="SM00382">
    <property type="entry name" value="AAA"/>
    <property type="match status" value="1"/>
</dbReference>
<dbReference type="Gene3D" id="1.25.40.10">
    <property type="entry name" value="Tetratricopeptide repeat domain"/>
    <property type="match status" value="2"/>
</dbReference>
<dbReference type="InterPro" id="IPR003593">
    <property type="entry name" value="AAA+_ATPase"/>
</dbReference>
<dbReference type="Proteomes" id="UP000191663">
    <property type="component" value="Unassembled WGS sequence"/>
</dbReference>
<dbReference type="Pfam" id="PF13424">
    <property type="entry name" value="TPR_12"/>
    <property type="match status" value="1"/>
</dbReference>
<evidence type="ECO:0000259" key="4">
    <source>
        <dbReference type="SMART" id="SM00382"/>
    </source>
</evidence>
<dbReference type="PANTHER" id="PTHR16305">
    <property type="entry name" value="TESTICULAR SOLUBLE ADENYLYL CYCLASE"/>
    <property type="match status" value="1"/>
</dbReference>
<reference evidence="7" key="1">
    <citation type="submission" date="2017-01" db="EMBL/GenBank/DDBJ databases">
        <title>Novel pathways for hydrocarbon cycling and metabolic interdependencies in hydrothermal sediment communities.</title>
        <authorList>
            <person name="Dombrowski N."/>
            <person name="Seitz K."/>
            <person name="Teske A."/>
            <person name="Baker B."/>
        </authorList>
    </citation>
    <scope>NUCLEOTIDE SEQUENCE [LARGE SCALE GENOMIC DNA]</scope>
</reference>
<evidence type="ECO:0000313" key="6">
    <source>
        <dbReference type="EMBL" id="OPX18639.1"/>
    </source>
</evidence>
<evidence type="ECO:0000259" key="5">
    <source>
        <dbReference type="SMART" id="SM01043"/>
    </source>
</evidence>
<dbReference type="InterPro" id="IPR005158">
    <property type="entry name" value="BTAD"/>
</dbReference>
<feature type="repeat" description="TPR" evidence="3">
    <location>
        <begin position="602"/>
        <end position="635"/>
    </location>
</feature>
<dbReference type="InterPro" id="IPR036388">
    <property type="entry name" value="WH-like_DNA-bd_sf"/>
</dbReference>
<dbReference type="SMART" id="SM00028">
    <property type="entry name" value="TPR"/>
    <property type="match status" value="5"/>
</dbReference>
<dbReference type="PANTHER" id="PTHR16305:SF28">
    <property type="entry name" value="GUANYLATE CYCLASE DOMAIN-CONTAINING PROTEIN"/>
    <property type="match status" value="1"/>
</dbReference>
<dbReference type="InterPro" id="IPR011990">
    <property type="entry name" value="TPR-like_helical_dom_sf"/>
</dbReference>
<feature type="domain" description="Bacterial transcriptional activator" evidence="5">
    <location>
        <begin position="995"/>
        <end position="1139"/>
    </location>
</feature>
<dbReference type="InterPro" id="IPR019734">
    <property type="entry name" value="TPR_rpt"/>
</dbReference>
<evidence type="ECO:0008006" key="8">
    <source>
        <dbReference type="Google" id="ProtNLM"/>
    </source>
</evidence>
<comment type="caution">
    <text evidence="6">The sequence shown here is derived from an EMBL/GenBank/DDBJ whole genome shotgun (WGS) entry which is preliminary data.</text>
</comment>
<evidence type="ECO:0000313" key="7">
    <source>
        <dbReference type="Proteomes" id="UP000191663"/>
    </source>
</evidence>
<keyword evidence="2" id="KW-0067">ATP-binding</keyword>
<dbReference type="AlphaFoldDB" id="A0A1V4QH00"/>
<dbReference type="SMART" id="SM01043">
    <property type="entry name" value="BTAD"/>
    <property type="match status" value="1"/>
</dbReference>
<dbReference type="GO" id="GO:0004016">
    <property type="term" value="F:adenylate cyclase activity"/>
    <property type="evidence" value="ECO:0007669"/>
    <property type="project" value="TreeGrafter"/>
</dbReference>